<evidence type="ECO:0000313" key="1">
    <source>
        <dbReference type="EMBL" id="MBD3721230.1"/>
    </source>
</evidence>
<organism evidence="1 2">
    <name type="scientific">Klebsiella pneumoniae</name>
    <dbReference type="NCBI Taxonomy" id="573"/>
    <lineage>
        <taxon>Bacteria</taxon>
        <taxon>Pseudomonadati</taxon>
        <taxon>Pseudomonadota</taxon>
        <taxon>Gammaproteobacteria</taxon>
        <taxon>Enterobacterales</taxon>
        <taxon>Enterobacteriaceae</taxon>
        <taxon>Klebsiella/Raoultella group</taxon>
        <taxon>Klebsiella</taxon>
        <taxon>Klebsiella pneumoniae complex</taxon>
    </lineage>
</organism>
<comment type="caution">
    <text evidence="1">The sequence shown here is derived from an EMBL/GenBank/DDBJ whole genome shotgun (WGS) entry which is preliminary data.</text>
</comment>
<evidence type="ECO:0000313" key="2">
    <source>
        <dbReference type="Proteomes" id="UP000609027"/>
    </source>
</evidence>
<accession>A0A927E0Q0</accession>
<name>A0A927E0Q0_KLEPN</name>
<gene>
    <name evidence="1" type="ORF">IE992_14815</name>
</gene>
<proteinExistence type="predicted"/>
<dbReference type="AlphaFoldDB" id="A0A927E0Q0"/>
<protein>
    <submittedName>
        <fullName evidence="1">Uncharacterized protein</fullName>
    </submittedName>
</protein>
<dbReference type="Proteomes" id="UP000609027">
    <property type="component" value="Unassembled WGS sequence"/>
</dbReference>
<dbReference type="EMBL" id="JACXTJ010000001">
    <property type="protein sequence ID" value="MBD3721230.1"/>
    <property type="molecule type" value="Genomic_DNA"/>
</dbReference>
<reference evidence="1" key="1">
    <citation type="submission" date="2020-07" db="EMBL/GenBank/DDBJ databases">
        <title>Clinical and genomic characterization of carbapenemase-producing Enterobacterales causing secondary infections during the COVID-19 crisis at a New York City hospital.</title>
        <authorList>
            <person name="Gomez-Simmonds A."/>
            <person name="Annavajhala M.K."/>
            <person name="Uhlemann A.-C."/>
        </authorList>
    </citation>
    <scope>NUCLEOTIDE SEQUENCE</scope>
    <source>
        <strain evidence="1">NK1607</strain>
    </source>
</reference>
<sequence length="56" mass="5942">MNGDKIALFTKLAKVWDASNSAAPQTGNFCTLFDPTPSAATALQVKVSADTGRREQ</sequence>